<dbReference type="PANTHER" id="PTHR43415:SF3">
    <property type="entry name" value="GNAT-FAMILY ACETYLTRANSFERASE"/>
    <property type="match status" value="1"/>
</dbReference>
<dbReference type="AlphaFoldDB" id="A0A2W1LQW6"/>
<protein>
    <submittedName>
        <fullName evidence="2">N-acetyltransferase</fullName>
    </submittedName>
</protein>
<feature type="domain" description="N-acetyltransferase" evidence="1">
    <location>
        <begin position="9"/>
        <end position="175"/>
    </location>
</feature>
<sequence>MPHLIGTRIILREYQLEDLPHIREWVNDYEVTNNLHDVFLFPNTVYETEAFLKSMIEGTSGSKGFVIADKAALSYIGQIDLHQIDYRNRNAVLGIVIGKKDYWGMGYGQEAITLLEHFVFNTLNFNRLELDVYEYNERAYHSYLKCGFKEEGRMRQKLFRDGRYWDVIKMSILKEEYEELFCK</sequence>
<evidence type="ECO:0000313" key="2">
    <source>
        <dbReference type="EMBL" id="PZD97235.1"/>
    </source>
</evidence>
<evidence type="ECO:0000259" key="1">
    <source>
        <dbReference type="PROSITE" id="PS51186"/>
    </source>
</evidence>
<dbReference type="InterPro" id="IPR016181">
    <property type="entry name" value="Acyl_CoA_acyltransferase"/>
</dbReference>
<keyword evidence="2" id="KW-0808">Transferase</keyword>
<dbReference type="PROSITE" id="PS51186">
    <property type="entry name" value="GNAT"/>
    <property type="match status" value="1"/>
</dbReference>
<dbReference type="Gene3D" id="3.40.630.30">
    <property type="match status" value="1"/>
</dbReference>
<reference evidence="2 3" key="1">
    <citation type="submission" date="2018-06" db="EMBL/GenBank/DDBJ databases">
        <title>Paenibacillus imtechensis sp. nov.</title>
        <authorList>
            <person name="Pinnaka A.K."/>
            <person name="Singh H."/>
            <person name="Kaur M."/>
        </authorList>
    </citation>
    <scope>NUCLEOTIDE SEQUENCE [LARGE SCALE GENOMIC DNA]</scope>
    <source>
        <strain evidence="2 3">SMB1</strain>
    </source>
</reference>
<gene>
    <name evidence="2" type="ORF">DNH61_03610</name>
</gene>
<organism evidence="2 3">
    <name type="scientific">Paenibacillus sambharensis</name>
    <dbReference type="NCBI Taxonomy" id="1803190"/>
    <lineage>
        <taxon>Bacteria</taxon>
        <taxon>Bacillati</taxon>
        <taxon>Bacillota</taxon>
        <taxon>Bacilli</taxon>
        <taxon>Bacillales</taxon>
        <taxon>Paenibacillaceae</taxon>
        <taxon>Paenibacillus</taxon>
    </lineage>
</organism>
<name>A0A2W1LQW6_9BACL</name>
<evidence type="ECO:0000313" key="3">
    <source>
        <dbReference type="Proteomes" id="UP000249522"/>
    </source>
</evidence>
<dbReference type="InterPro" id="IPR000182">
    <property type="entry name" value="GNAT_dom"/>
</dbReference>
<dbReference type="Proteomes" id="UP000249522">
    <property type="component" value="Unassembled WGS sequence"/>
</dbReference>
<accession>A0A2W1LQW6</accession>
<keyword evidence="3" id="KW-1185">Reference proteome</keyword>
<dbReference type="PANTHER" id="PTHR43415">
    <property type="entry name" value="SPERMIDINE N(1)-ACETYLTRANSFERASE"/>
    <property type="match status" value="1"/>
</dbReference>
<dbReference type="SUPFAM" id="SSF55729">
    <property type="entry name" value="Acyl-CoA N-acyltransferases (Nat)"/>
    <property type="match status" value="1"/>
</dbReference>
<dbReference type="RefSeq" id="WP_111145319.1">
    <property type="nucleotide sequence ID" value="NZ_QKRB01000029.1"/>
</dbReference>
<dbReference type="EMBL" id="QKRB01000029">
    <property type="protein sequence ID" value="PZD97235.1"/>
    <property type="molecule type" value="Genomic_DNA"/>
</dbReference>
<comment type="caution">
    <text evidence="2">The sequence shown here is derived from an EMBL/GenBank/DDBJ whole genome shotgun (WGS) entry which is preliminary data.</text>
</comment>
<dbReference type="OrthoDB" id="9795206at2"/>
<proteinExistence type="predicted"/>
<dbReference type="Pfam" id="PF13302">
    <property type="entry name" value="Acetyltransf_3"/>
    <property type="match status" value="1"/>
</dbReference>
<dbReference type="GO" id="GO:0016747">
    <property type="term" value="F:acyltransferase activity, transferring groups other than amino-acyl groups"/>
    <property type="evidence" value="ECO:0007669"/>
    <property type="project" value="InterPro"/>
</dbReference>